<proteinExistence type="predicted"/>
<feature type="transmembrane region" description="Helical" evidence="1">
    <location>
        <begin position="30"/>
        <end position="50"/>
    </location>
</feature>
<keyword evidence="1" id="KW-0812">Transmembrane</keyword>
<protein>
    <submittedName>
        <fullName evidence="2">Uncharacterized protein</fullName>
    </submittedName>
</protein>
<keyword evidence="1" id="KW-0472">Membrane</keyword>
<keyword evidence="3" id="KW-1185">Reference proteome</keyword>
<feature type="transmembrane region" description="Helical" evidence="1">
    <location>
        <begin position="182"/>
        <end position="203"/>
    </location>
</feature>
<feature type="transmembrane region" description="Helical" evidence="1">
    <location>
        <begin position="152"/>
        <end position="175"/>
    </location>
</feature>
<dbReference type="HOGENOM" id="CLU_094507_1_0_9"/>
<feature type="transmembrane region" description="Helical" evidence="1">
    <location>
        <begin position="103"/>
        <end position="132"/>
    </location>
</feature>
<dbReference type="BioCyc" id="JESP1508404:G14D9-9937-MONOMER"/>
<accession>A0A0B5AMZ5</accession>
<dbReference type="Proteomes" id="UP000031449">
    <property type="component" value="Chromosome"/>
</dbReference>
<dbReference type="EMBL" id="CP009416">
    <property type="protein sequence ID" value="AJD90037.1"/>
    <property type="molecule type" value="Genomic_DNA"/>
</dbReference>
<name>A0A0B5AMZ5_9BACL</name>
<organism evidence="2 3">
    <name type="scientific">Jeotgalibacillus malaysiensis</name>
    <dbReference type="NCBI Taxonomy" id="1508404"/>
    <lineage>
        <taxon>Bacteria</taxon>
        <taxon>Bacillati</taxon>
        <taxon>Bacillota</taxon>
        <taxon>Bacilli</taxon>
        <taxon>Bacillales</taxon>
        <taxon>Caryophanaceae</taxon>
        <taxon>Jeotgalibacillus</taxon>
    </lineage>
</organism>
<evidence type="ECO:0000313" key="3">
    <source>
        <dbReference type="Proteomes" id="UP000031449"/>
    </source>
</evidence>
<sequence>MSLATVSTGDVIRQQVIYKWYSFTELLRSLVFMQVIAIIFSAIGTGGMGTSDDMFSLEVTTYSANIVFAFTLFWLLVTPAMITSKNYMYEDFSYVTTRLITQISNAIFFVAVTLIATVFTVLSSYLIYLIMSLTRPAQYFPGLSTVGSPGELFIAGAGIFGYYLIAVAIGYLFGALLKISKLFFVLIPMVLFVPGLLDAYFFYEFLNMFYVQESSLLLFLFKAVLTALAGYGAAVLILNKREVREA</sequence>
<dbReference type="STRING" id="1508404.JMA_07200"/>
<dbReference type="OrthoDB" id="1795989at2"/>
<gene>
    <name evidence="2" type="ORF">JMA_07200</name>
</gene>
<reference evidence="2 3" key="1">
    <citation type="submission" date="2014-08" db="EMBL/GenBank/DDBJ databases">
        <title>Complete genome of a marine bacteria Jeotgalibacillus malaysiensis.</title>
        <authorList>
            <person name="Yaakop A.S."/>
            <person name="Chan K.-G."/>
            <person name="Goh K.M."/>
        </authorList>
    </citation>
    <scope>NUCLEOTIDE SEQUENCE [LARGE SCALE GENOMIC DNA]</scope>
    <source>
        <strain evidence="2 3">D5</strain>
    </source>
</reference>
<feature type="transmembrane region" description="Helical" evidence="1">
    <location>
        <begin position="62"/>
        <end position="82"/>
    </location>
</feature>
<evidence type="ECO:0000313" key="2">
    <source>
        <dbReference type="EMBL" id="AJD90037.1"/>
    </source>
</evidence>
<keyword evidence="1" id="KW-1133">Transmembrane helix</keyword>
<feature type="transmembrane region" description="Helical" evidence="1">
    <location>
        <begin position="215"/>
        <end position="238"/>
    </location>
</feature>
<dbReference type="KEGG" id="jeo:JMA_07200"/>
<evidence type="ECO:0000256" key="1">
    <source>
        <dbReference type="SAM" id="Phobius"/>
    </source>
</evidence>
<dbReference type="AlphaFoldDB" id="A0A0B5AMZ5"/>